<proteinExistence type="inferred from homology"/>
<evidence type="ECO:0000256" key="6">
    <source>
        <dbReference type="RuleBase" id="RU364054"/>
    </source>
</evidence>
<keyword evidence="6" id="KW-0285">Flavoprotein</keyword>
<name>V4A0T0_LOTGI</name>
<dbReference type="HOGENOM" id="CLU_018202_3_1_1"/>
<dbReference type="Proteomes" id="UP000030746">
    <property type="component" value="Unassembled WGS sequence"/>
</dbReference>
<keyword evidence="3" id="KW-0106">Calcium</keyword>
<sequence>MVLLQCFSILLKWSQKVFGKTLFRSLMKATFYGHFVAGENQEMIKPLITQNRQFGVKAILDYSVEKDMSSDDAKKAEMLSCVSEDQPKDLPETGEVSKFRAHEEFGDRREKVTSARTYIYEDEAHCDENCKIFLEAIDAVSASTNSSGLAAIKLTALGRPQLLLQLSEVLVTIRNFFELFAGKDCGVEFRKFKQEDMAKTLDSMGISLNRAEWKEWFRVLDTDNDGEIDLLDWDNLLAVNTSLSKLFIIPNLKTCRLEALTSALTDTEEEQMKNMLKRINSIAQYAKEKDSRIMIDAEQTYFQPAICRLTMELMRKFNTEKAVVFNTYQCYLKQAFKNIALDMAVAQREDFYFGAKLVRGAYMEQERERASALGYEDPINETYEKTTEMYHSILEEIMKQINIRERGKIAIMVATHNEDTVRYTVELMKRYGISPKDRLICFGQLLGMCDHISFPLGQAGYSVYKYVPYGPVEDVLPYLSRRASENSGMLKKVQKEKKLLGSEIKRRIKCGEMLYKPQDHIPSSVMI</sequence>
<dbReference type="GeneID" id="20245903"/>
<dbReference type="Gene3D" id="1.10.238.10">
    <property type="entry name" value="EF-hand"/>
    <property type="match status" value="1"/>
</dbReference>
<dbReference type="GO" id="GO:0005509">
    <property type="term" value="F:calcium ion binding"/>
    <property type="evidence" value="ECO:0007669"/>
    <property type="project" value="InterPro"/>
</dbReference>
<dbReference type="EC" id="1.5.5.2" evidence="6"/>
<comment type="pathway">
    <text evidence="1">Amino-acid degradation; L-proline degradation into L-glutamate; L-glutamate from L-proline: step 1/2.</text>
</comment>
<dbReference type="InterPro" id="IPR029041">
    <property type="entry name" value="FAD-linked_oxidoreductase-like"/>
</dbReference>
<comment type="function">
    <text evidence="6">Converts proline to delta-1-pyrroline-5-carboxylate.</text>
</comment>
<dbReference type="EMBL" id="KB201305">
    <property type="protein sequence ID" value="ESO97408.1"/>
    <property type="molecule type" value="Genomic_DNA"/>
</dbReference>
<keyword evidence="9" id="KW-1185">Reference proteome</keyword>
<dbReference type="Pfam" id="PF01619">
    <property type="entry name" value="Pro_dh"/>
    <property type="match status" value="1"/>
</dbReference>
<evidence type="ECO:0000313" key="8">
    <source>
        <dbReference type="EMBL" id="ESO97408.1"/>
    </source>
</evidence>
<dbReference type="PROSITE" id="PS00018">
    <property type="entry name" value="EF_HAND_1"/>
    <property type="match status" value="1"/>
</dbReference>
<dbReference type="GO" id="GO:0010133">
    <property type="term" value="P:L-proline catabolic process to L-glutamate"/>
    <property type="evidence" value="ECO:0007669"/>
    <property type="project" value="TreeGrafter"/>
</dbReference>
<comment type="cofactor">
    <cofactor evidence="6">
        <name>FAD</name>
        <dbReference type="ChEBI" id="CHEBI:57692"/>
    </cofactor>
</comment>
<dbReference type="OrthoDB" id="5464at2759"/>
<comment type="catalytic activity">
    <reaction evidence="6">
        <text>L-proline + a quinone = (S)-1-pyrroline-5-carboxylate + a quinol + H(+)</text>
        <dbReference type="Rhea" id="RHEA:23784"/>
        <dbReference type="ChEBI" id="CHEBI:15378"/>
        <dbReference type="ChEBI" id="CHEBI:17388"/>
        <dbReference type="ChEBI" id="CHEBI:24646"/>
        <dbReference type="ChEBI" id="CHEBI:60039"/>
        <dbReference type="ChEBI" id="CHEBI:132124"/>
        <dbReference type="EC" id="1.5.5.2"/>
    </reaction>
</comment>
<dbReference type="PROSITE" id="PS50222">
    <property type="entry name" value="EF_HAND_2"/>
    <property type="match status" value="1"/>
</dbReference>
<keyword evidence="5 6" id="KW-0642">Proline metabolism</keyword>
<evidence type="ECO:0000256" key="2">
    <source>
        <dbReference type="ARBA" id="ARBA00005869"/>
    </source>
</evidence>
<dbReference type="Gene3D" id="3.20.20.220">
    <property type="match status" value="2"/>
</dbReference>
<dbReference type="RefSeq" id="XP_009052000.1">
    <property type="nucleotide sequence ID" value="XM_009053752.1"/>
</dbReference>
<reference evidence="8 9" key="1">
    <citation type="journal article" date="2013" name="Nature">
        <title>Insights into bilaterian evolution from three spiralian genomes.</title>
        <authorList>
            <person name="Simakov O."/>
            <person name="Marletaz F."/>
            <person name="Cho S.J."/>
            <person name="Edsinger-Gonzales E."/>
            <person name="Havlak P."/>
            <person name="Hellsten U."/>
            <person name="Kuo D.H."/>
            <person name="Larsson T."/>
            <person name="Lv J."/>
            <person name="Arendt D."/>
            <person name="Savage R."/>
            <person name="Osoegawa K."/>
            <person name="de Jong P."/>
            <person name="Grimwood J."/>
            <person name="Chapman J.A."/>
            <person name="Shapiro H."/>
            <person name="Aerts A."/>
            <person name="Otillar R.P."/>
            <person name="Terry A.Y."/>
            <person name="Boore J.L."/>
            <person name="Grigoriev I.V."/>
            <person name="Lindberg D.R."/>
            <person name="Seaver E.C."/>
            <person name="Weisblat D.A."/>
            <person name="Putnam N.H."/>
            <person name="Rokhsar D.S."/>
        </authorList>
    </citation>
    <scope>NUCLEOTIDE SEQUENCE [LARGE SCALE GENOMIC DNA]</scope>
</reference>
<dbReference type="AlphaFoldDB" id="V4A0T0"/>
<evidence type="ECO:0000313" key="9">
    <source>
        <dbReference type="Proteomes" id="UP000030746"/>
    </source>
</evidence>
<evidence type="ECO:0000256" key="4">
    <source>
        <dbReference type="ARBA" id="ARBA00023002"/>
    </source>
</evidence>
<dbReference type="CTD" id="20245903"/>
<evidence type="ECO:0000259" key="7">
    <source>
        <dbReference type="PROSITE" id="PS50222"/>
    </source>
</evidence>
<dbReference type="PANTHER" id="PTHR13914">
    <property type="entry name" value="PROLINE OXIDASE"/>
    <property type="match status" value="1"/>
</dbReference>
<dbReference type="InterPro" id="IPR011992">
    <property type="entry name" value="EF-hand-dom_pair"/>
</dbReference>
<keyword evidence="6" id="KW-0274">FAD</keyword>
<comment type="similarity">
    <text evidence="2 6">Belongs to the proline oxidase family.</text>
</comment>
<evidence type="ECO:0000256" key="3">
    <source>
        <dbReference type="ARBA" id="ARBA00022837"/>
    </source>
</evidence>
<evidence type="ECO:0000256" key="1">
    <source>
        <dbReference type="ARBA" id="ARBA00004739"/>
    </source>
</evidence>
<dbReference type="SUPFAM" id="SSF51730">
    <property type="entry name" value="FAD-linked oxidoreductase"/>
    <property type="match status" value="1"/>
</dbReference>
<dbReference type="GO" id="GO:0004657">
    <property type="term" value="F:proline dehydrogenase activity"/>
    <property type="evidence" value="ECO:0007669"/>
    <property type="project" value="UniProtKB-EC"/>
</dbReference>
<accession>V4A0T0</accession>
<evidence type="ECO:0000256" key="5">
    <source>
        <dbReference type="ARBA" id="ARBA00023062"/>
    </source>
</evidence>
<protein>
    <recommendedName>
        <fullName evidence="6">Proline dehydrogenase</fullName>
        <ecNumber evidence="6">1.5.5.2</ecNumber>
    </recommendedName>
</protein>
<dbReference type="InterPro" id="IPR018247">
    <property type="entry name" value="EF_Hand_1_Ca_BS"/>
</dbReference>
<dbReference type="GO" id="GO:0005739">
    <property type="term" value="C:mitochondrion"/>
    <property type="evidence" value="ECO:0007669"/>
    <property type="project" value="TreeGrafter"/>
</dbReference>
<dbReference type="GO" id="GO:0071949">
    <property type="term" value="F:FAD binding"/>
    <property type="evidence" value="ECO:0007669"/>
    <property type="project" value="TreeGrafter"/>
</dbReference>
<dbReference type="InterPro" id="IPR015659">
    <property type="entry name" value="Proline_oxidase"/>
</dbReference>
<dbReference type="STRING" id="225164.V4A0T0"/>
<dbReference type="SUPFAM" id="SSF47473">
    <property type="entry name" value="EF-hand"/>
    <property type="match status" value="1"/>
</dbReference>
<dbReference type="InterPro" id="IPR002048">
    <property type="entry name" value="EF_hand_dom"/>
</dbReference>
<dbReference type="KEGG" id="lgi:LOTGIDRAFT_206275"/>
<feature type="domain" description="EF-hand" evidence="7">
    <location>
        <begin position="208"/>
        <end position="243"/>
    </location>
</feature>
<dbReference type="FunFam" id="3.20.20.220:FF:000012">
    <property type="entry name" value="Proline dehydrogenase"/>
    <property type="match status" value="1"/>
</dbReference>
<dbReference type="InterPro" id="IPR002872">
    <property type="entry name" value="Proline_DH_dom"/>
</dbReference>
<dbReference type="PANTHER" id="PTHR13914:SF0">
    <property type="entry name" value="PROLINE DEHYDROGENASE 1, MITOCHONDRIAL"/>
    <property type="match status" value="1"/>
</dbReference>
<gene>
    <name evidence="8" type="ORF">LOTGIDRAFT_206275</name>
</gene>
<organism evidence="8 9">
    <name type="scientific">Lottia gigantea</name>
    <name type="common">Giant owl limpet</name>
    <dbReference type="NCBI Taxonomy" id="225164"/>
    <lineage>
        <taxon>Eukaryota</taxon>
        <taxon>Metazoa</taxon>
        <taxon>Spiralia</taxon>
        <taxon>Lophotrochozoa</taxon>
        <taxon>Mollusca</taxon>
        <taxon>Gastropoda</taxon>
        <taxon>Patellogastropoda</taxon>
        <taxon>Lottioidea</taxon>
        <taxon>Lottiidae</taxon>
        <taxon>Lottia</taxon>
    </lineage>
</organism>
<keyword evidence="4 6" id="KW-0560">Oxidoreductase</keyword>
<dbReference type="OMA" id="GPLKKYH"/>